<dbReference type="GO" id="GO:0005783">
    <property type="term" value="C:endoplasmic reticulum"/>
    <property type="evidence" value="ECO:0007669"/>
    <property type="project" value="TreeGrafter"/>
</dbReference>
<keyword evidence="6" id="KW-1133">Transmembrane helix</keyword>
<dbReference type="InterPro" id="IPR046357">
    <property type="entry name" value="PPIase_dom_sf"/>
</dbReference>
<gene>
    <name evidence="9" type="primary">FKBP11</name>
    <name evidence="9" type="synonym">fkbp11</name>
</gene>
<accession>A0A8C4SXU7</accession>
<dbReference type="GO" id="GO:0003755">
    <property type="term" value="F:peptidyl-prolyl cis-trans isomerase activity"/>
    <property type="evidence" value="ECO:0007669"/>
    <property type="project" value="UniProtKB-KW"/>
</dbReference>
<evidence type="ECO:0000313" key="10">
    <source>
        <dbReference type="Proteomes" id="UP000694620"/>
    </source>
</evidence>
<dbReference type="AlphaFoldDB" id="A0A8C4SXU7"/>
<feature type="chain" id="PRO_5034599066" description="peptidylprolyl isomerase" evidence="7">
    <location>
        <begin position="22"/>
        <end position="196"/>
    </location>
</feature>
<reference evidence="9" key="2">
    <citation type="submission" date="2025-08" db="UniProtKB">
        <authorList>
            <consortium name="Ensembl"/>
        </authorList>
    </citation>
    <scope>IDENTIFICATION</scope>
</reference>
<dbReference type="EC" id="5.2.1.8" evidence="2 5"/>
<evidence type="ECO:0000256" key="1">
    <source>
        <dbReference type="ARBA" id="ARBA00000971"/>
    </source>
</evidence>
<proteinExistence type="predicted"/>
<evidence type="ECO:0000256" key="2">
    <source>
        <dbReference type="ARBA" id="ARBA00013194"/>
    </source>
</evidence>
<evidence type="ECO:0000256" key="6">
    <source>
        <dbReference type="SAM" id="Phobius"/>
    </source>
</evidence>
<dbReference type="RefSeq" id="XP_028653953.1">
    <property type="nucleotide sequence ID" value="XM_028798120.2"/>
</dbReference>
<protein>
    <recommendedName>
        <fullName evidence="2 5">peptidylprolyl isomerase</fullName>
        <ecNumber evidence="2 5">5.2.1.8</ecNumber>
    </recommendedName>
</protein>
<dbReference type="Gene3D" id="3.10.50.40">
    <property type="match status" value="1"/>
</dbReference>
<keyword evidence="7" id="KW-0732">Signal</keyword>
<dbReference type="Pfam" id="PF00254">
    <property type="entry name" value="FKBP_C"/>
    <property type="match status" value="1"/>
</dbReference>
<dbReference type="PANTHER" id="PTHR45779:SF2">
    <property type="entry name" value="PEPTIDYL-PROLYL CIS-TRANS ISOMERASE FKBP11"/>
    <property type="match status" value="1"/>
</dbReference>
<reference evidence="9" key="1">
    <citation type="submission" date="2021-06" db="EMBL/GenBank/DDBJ databases">
        <authorList>
            <consortium name="Wellcome Sanger Institute Data Sharing"/>
        </authorList>
    </citation>
    <scope>NUCLEOTIDE SEQUENCE [LARGE SCALE GENOMIC DNA]</scope>
</reference>
<name>A0A8C4SXU7_ERPCA</name>
<dbReference type="CTD" id="51303"/>
<dbReference type="InterPro" id="IPR001179">
    <property type="entry name" value="PPIase_FKBP_dom"/>
</dbReference>
<evidence type="ECO:0000256" key="3">
    <source>
        <dbReference type="ARBA" id="ARBA00023110"/>
    </source>
</evidence>
<evidence type="ECO:0000259" key="8">
    <source>
        <dbReference type="PROSITE" id="PS50059"/>
    </source>
</evidence>
<evidence type="ECO:0000256" key="4">
    <source>
        <dbReference type="ARBA" id="ARBA00023235"/>
    </source>
</evidence>
<feature type="domain" description="PPIase FKBP-type" evidence="8">
    <location>
        <begin position="53"/>
        <end position="140"/>
    </location>
</feature>
<dbReference type="InterPro" id="IPR044609">
    <property type="entry name" value="FKBP2/11"/>
</dbReference>
<keyword evidence="6" id="KW-0812">Transmembrane</keyword>
<dbReference type="OrthoDB" id="1902587at2759"/>
<organism evidence="9 10">
    <name type="scientific">Erpetoichthys calabaricus</name>
    <name type="common">Rope fish</name>
    <name type="synonym">Calamoichthys calabaricus</name>
    <dbReference type="NCBI Taxonomy" id="27687"/>
    <lineage>
        <taxon>Eukaryota</taxon>
        <taxon>Metazoa</taxon>
        <taxon>Chordata</taxon>
        <taxon>Craniata</taxon>
        <taxon>Vertebrata</taxon>
        <taxon>Euteleostomi</taxon>
        <taxon>Actinopterygii</taxon>
        <taxon>Polypteriformes</taxon>
        <taxon>Polypteridae</taxon>
        <taxon>Erpetoichthys</taxon>
    </lineage>
</organism>
<keyword evidence="3 5" id="KW-0697">Rotamase</keyword>
<sequence length="196" mass="21593">MRLWGACACFFLMLCISGLRSEEESDTSQKVVEHVETEILVEPETCTETSDVGDTLHIHYTGKLLNGQVFDSSLSRDPLVVELGRKTVIPGLEQGLLGVCAGQKLKVIIPPHMAYGKRGFPPSIPSDAALEFEVEVVTLSKQTPWQRVVNNVIPLVCLALVPGLLCLIGVYLYTKSSTPKVSKKKLKEEKKKSKKK</sequence>
<dbReference type="PROSITE" id="PS50059">
    <property type="entry name" value="FKBP_PPIASE"/>
    <property type="match status" value="1"/>
</dbReference>
<dbReference type="GeneID" id="114648846"/>
<reference evidence="9" key="3">
    <citation type="submission" date="2025-09" db="UniProtKB">
        <authorList>
            <consortium name="Ensembl"/>
        </authorList>
    </citation>
    <scope>IDENTIFICATION</scope>
</reference>
<evidence type="ECO:0000256" key="5">
    <source>
        <dbReference type="PROSITE-ProRule" id="PRU00277"/>
    </source>
</evidence>
<feature type="transmembrane region" description="Helical" evidence="6">
    <location>
        <begin position="152"/>
        <end position="174"/>
    </location>
</feature>
<keyword evidence="10" id="KW-1185">Reference proteome</keyword>
<keyword evidence="4 5" id="KW-0413">Isomerase</keyword>
<dbReference type="GeneTree" id="ENSGT00940000159521"/>
<feature type="signal peptide" evidence="7">
    <location>
        <begin position="1"/>
        <end position="21"/>
    </location>
</feature>
<comment type="catalytic activity">
    <reaction evidence="1 5">
        <text>[protein]-peptidylproline (omega=180) = [protein]-peptidylproline (omega=0)</text>
        <dbReference type="Rhea" id="RHEA:16237"/>
        <dbReference type="Rhea" id="RHEA-COMP:10747"/>
        <dbReference type="Rhea" id="RHEA-COMP:10748"/>
        <dbReference type="ChEBI" id="CHEBI:83833"/>
        <dbReference type="ChEBI" id="CHEBI:83834"/>
        <dbReference type="EC" id="5.2.1.8"/>
    </reaction>
</comment>
<evidence type="ECO:0000313" key="9">
    <source>
        <dbReference type="Ensembl" id="ENSECRP00000023955.1"/>
    </source>
</evidence>
<dbReference type="Proteomes" id="UP000694620">
    <property type="component" value="Chromosome 3"/>
</dbReference>
<evidence type="ECO:0000256" key="7">
    <source>
        <dbReference type="SAM" id="SignalP"/>
    </source>
</evidence>
<dbReference type="Ensembl" id="ENSECRT00000024480.1">
    <property type="protein sequence ID" value="ENSECRP00000023955.1"/>
    <property type="gene ID" value="ENSECRG00000016226.1"/>
</dbReference>
<dbReference type="PANTHER" id="PTHR45779">
    <property type="entry name" value="PEPTIDYLPROLYL ISOMERASE"/>
    <property type="match status" value="1"/>
</dbReference>
<dbReference type="SUPFAM" id="SSF54534">
    <property type="entry name" value="FKBP-like"/>
    <property type="match status" value="1"/>
</dbReference>
<keyword evidence="6" id="KW-0472">Membrane</keyword>
<dbReference type="FunFam" id="3.10.50.40:FF:000006">
    <property type="entry name" value="Peptidyl-prolyl cis-trans isomerase"/>
    <property type="match status" value="1"/>
</dbReference>